<proteinExistence type="predicted"/>
<dbReference type="InterPro" id="IPR032466">
    <property type="entry name" value="Metal_Hydrolase"/>
</dbReference>
<dbReference type="EMBL" id="DVHU01000092">
    <property type="protein sequence ID" value="HIR93810.1"/>
    <property type="molecule type" value="Genomic_DNA"/>
</dbReference>
<evidence type="ECO:0000313" key="2">
    <source>
        <dbReference type="Proteomes" id="UP000886841"/>
    </source>
</evidence>
<protein>
    <submittedName>
        <fullName evidence="1">DUF1848 domain-containing protein</fullName>
    </submittedName>
</protein>
<reference evidence="1" key="1">
    <citation type="submission" date="2020-10" db="EMBL/GenBank/DDBJ databases">
        <authorList>
            <person name="Gilroy R."/>
        </authorList>
    </citation>
    <scope>NUCLEOTIDE SEQUENCE</scope>
    <source>
        <strain evidence="1">ChiSxjej1B13-7041</strain>
    </source>
</reference>
<name>A0A9D1EKW7_9FIRM</name>
<dbReference type="AlphaFoldDB" id="A0A9D1EKW7"/>
<gene>
    <name evidence="1" type="ORF">IAB98_10380</name>
</gene>
<dbReference type="SUPFAM" id="SSF51556">
    <property type="entry name" value="Metallo-dependent hydrolases"/>
    <property type="match status" value="1"/>
</dbReference>
<comment type="caution">
    <text evidence="1">The sequence shown here is derived from an EMBL/GenBank/DDBJ whole genome shotgun (WGS) entry which is preliminary data.</text>
</comment>
<reference evidence="1" key="2">
    <citation type="journal article" date="2021" name="PeerJ">
        <title>Extensive microbial diversity within the chicken gut microbiome revealed by metagenomics and culture.</title>
        <authorList>
            <person name="Gilroy R."/>
            <person name="Ravi A."/>
            <person name="Getino M."/>
            <person name="Pursley I."/>
            <person name="Horton D.L."/>
            <person name="Alikhan N.F."/>
            <person name="Baker D."/>
            <person name="Gharbi K."/>
            <person name="Hall N."/>
            <person name="Watson M."/>
            <person name="Adriaenssens E.M."/>
            <person name="Foster-Nyarko E."/>
            <person name="Jarju S."/>
            <person name="Secka A."/>
            <person name="Antonio M."/>
            <person name="Oren A."/>
            <person name="Chaudhuri R.R."/>
            <person name="La Ragione R."/>
            <person name="Hildebrand F."/>
            <person name="Pallen M.J."/>
        </authorList>
    </citation>
    <scope>NUCLEOTIDE SEQUENCE</scope>
    <source>
        <strain evidence="1">ChiSxjej1B13-7041</strain>
    </source>
</reference>
<evidence type="ECO:0000313" key="1">
    <source>
        <dbReference type="EMBL" id="HIR93810.1"/>
    </source>
</evidence>
<dbReference type="Pfam" id="PF08902">
    <property type="entry name" value="DUF1848"/>
    <property type="match status" value="1"/>
</dbReference>
<dbReference type="Proteomes" id="UP000886841">
    <property type="component" value="Unassembled WGS sequence"/>
</dbReference>
<accession>A0A9D1EKW7</accession>
<dbReference type="InterPro" id="IPR014998">
    <property type="entry name" value="DUF1848"/>
</dbReference>
<sequence>MILSVSRRTDIPNYYADWFLERLKEGYLDVRNPINAHQISRIPLDPQLIDCIVFWSKNPENLMKRLPELKDYLYYFQFTLTSYGPEIEPGLPGWEHLVELFQRLAAQIGKKRVVWRYDPIFFSPTYTLEYHLEAFRRTARALADSTERVMISFMDFYAKTRRNTEGLGIRPMEEEETRALAEALAAIAREYGLSISTCAEEIDLSPQGIDHGRCIDKELIQELAGGRIRGKRDKNQRKICGCMESIEVGTYHTCLTGCKYCYANFSPERVERTVKAYDPHSSMLCASLQPGDEIKVRPMRRLKKD</sequence>
<organism evidence="1 2">
    <name type="scientific">Candidatus Egerieimonas intestinavium</name>
    <dbReference type="NCBI Taxonomy" id="2840777"/>
    <lineage>
        <taxon>Bacteria</taxon>
        <taxon>Bacillati</taxon>
        <taxon>Bacillota</taxon>
        <taxon>Clostridia</taxon>
        <taxon>Lachnospirales</taxon>
        <taxon>Lachnospiraceae</taxon>
        <taxon>Lachnospiraceae incertae sedis</taxon>
        <taxon>Candidatus Egerieimonas</taxon>
    </lineage>
</organism>